<evidence type="ECO:0000256" key="9">
    <source>
        <dbReference type="ARBA" id="ARBA00022989"/>
    </source>
</evidence>
<evidence type="ECO:0000259" key="16">
    <source>
        <dbReference type="Pfam" id="PF00732"/>
    </source>
</evidence>
<reference evidence="19 20" key="1">
    <citation type="journal article" date="2023" name="G3 (Bethesda)">
        <title>A chromosome-length genome assembly and annotation of blackberry (Rubus argutus, cv. 'Hillquist').</title>
        <authorList>
            <person name="Bruna T."/>
            <person name="Aryal R."/>
            <person name="Dudchenko O."/>
            <person name="Sargent D.J."/>
            <person name="Mead D."/>
            <person name="Buti M."/>
            <person name="Cavallini A."/>
            <person name="Hytonen T."/>
            <person name="Andres J."/>
            <person name="Pham M."/>
            <person name="Weisz D."/>
            <person name="Mascagni F."/>
            <person name="Usai G."/>
            <person name="Natali L."/>
            <person name="Bassil N."/>
            <person name="Fernandez G.E."/>
            <person name="Lomsadze A."/>
            <person name="Armour M."/>
            <person name="Olukolu B."/>
            <person name="Poorten T."/>
            <person name="Britton C."/>
            <person name="Davik J."/>
            <person name="Ashrafi H."/>
            <person name="Aiden E.L."/>
            <person name="Borodovsky M."/>
            <person name="Worthington M."/>
        </authorList>
    </citation>
    <scope>NUCLEOTIDE SEQUENCE [LARGE SCALE GENOMIC DNA]</scope>
    <source>
        <strain evidence="19">PI 553951</strain>
    </source>
</reference>
<name>A0AAW1YAJ5_RUBAR</name>
<dbReference type="SUPFAM" id="SSF51905">
    <property type="entry name" value="FAD/NAD(P)-binding domain"/>
    <property type="match status" value="1"/>
</dbReference>
<dbReference type="InterPro" id="IPR000172">
    <property type="entry name" value="GMC_OxRdtase_N"/>
</dbReference>
<evidence type="ECO:0000256" key="4">
    <source>
        <dbReference type="ARBA" id="ARBA00010790"/>
    </source>
</evidence>
<dbReference type="PIRSF" id="PIRSF028937">
    <property type="entry name" value="Lg_Ch_AO"/>
    <property type="match status" value="1"/>
</dbReference>
<evidence type="ECO:0000256" key="5">
    <source>
        <dbReference type="ARBA" id="ARBA00013125"/>
    </source>
</evidence>
<dbReference type="Gene3D" id="3.50.50.60">
    <property type="entry name" value="FAD/NAD(P)-binding domain"/>
    <property type="match status" value="2"/>
</dbReference>
<comment type="catalytic activity">
    <reaction evidence="1 12">
        <text>a long-chain primary fatty alcohol + O2 = a long-chain fatty aldehyde + H2O2</text>
        <dbReference type="Rhea" id="RHEA:22756"/>
        <dbReference type="ChEBI" id="CHEBI:15379"/>
        <dbReference type="ChEBI" id="CHEBI:16240"/>
        <dbReference type="ChEBI" id="CHEBI:17176"/>
        <dbReference type="ChEBI" id="CHEBI:77396"/>
        <dbReference type="EC" id="1.1.3.20"/>
    </reaction>
</comment>
<evidence type="ECO:0000256" key="12">
    <source>
        <dbReference type="PIRNR" id="PIRNR028937"/>
    </source>
</evidence>
<dbReference type="InterPro" id="IPR036188">
    <property type="entry name" value="FAD/NAD-bd_sf"/>
</dbReference>
<dbReference type="Proteomes" id="UP001457282">
    <property type="component" value="Unassembled WGS sequence"/>
</dbReference>
<sequence>MERRESSCHPLLRGERSSKFSHGFSSAQLQSLSAMCEALIPPVSLDTDDQALRSFYEASGSQPPIPDEVADLLMKRGIPEAVRVMTFFLRVLSYRLGTLLVCGYPCLDRKWPFIHNFAEMSLEKREEALQRWSRERRVIPLRLLFVLVKIFTFYCFFSRIVENSQNPSWKAIGYNVNKREKFIKSPKERPLEKGIIETMNKTDSTLIESLTKKGIEVTDDAAHHKIKCDVVIVGSGCGGGVAAANLTQSGQKVLVLEKGNYFVPEEYSLLEGPSMNELYESGGIMSSKDGKIMILAGSTVGGGSAVNWSASIKTPNSILEEWSVDHKIPLFSSSDYQSAMDAVCKRIGVIDSCTEENFQNQILRKGCEKLGLKVDSVPRNSSADHYCGSCNFGCPTGDKQGTDSTWLVDAVKYGAVILTGCKAERFIMENDKQRGTRKRCLGVQATSLSKNITKKLQIEAKVTISACGSLLTAPLMISSGLKNPNIGRNLHLHPVLLAWGYFPEDSSEFKGRTYEGGIITSIHKVVSENNTNVRAIVETPALGPASFASLVPWVSGLDMKDRMAKYARTAHLFALVRDHGSGEVMVENRIKYRLDRVDKENIQAGLRQALRILIAAGAVEVGTYRNDGQRIVCKGTRREDLEEFLDTVIAVGGPSTRGEYWTMYSSAHQMGSCRMGATEKQGGVDNNGESWEAKGLFVCDGSVLPTAVGVNPMITIQSTAYCISKKIADSLTKEEHLVDY</sequence>
<dbReference type="AlphaFoldDB" id="A0AAW1YAJ5"/>
<dbReference type="Pfam" id="PF05199">
    <property type="entry name" value="GMC_oxred_C"/>
    <property type="match status" value="1"/>
</dbReference>
<keyword evidence="11 12" id="KW-0472">Membrane</keyword>
<feature type="domain" description="FAD-dependent oxidoreductase 2 FAD-binding" evidence="17">
    <location>
        <begin position="229"/>
        <end position="261"/>
    </location>
</feature>
<keyword evidence="20" id="KW-1185">Reference proteome</keyword>
<dbReference type="PANTHER" id="PTHR46056">
    <property type="entry name" value="LONG-CHAIN-ALCOHOL OXIDASE"/>
    <property type="match status" value="1"/>
</dbReference>
<evidence type="ECO:0000313" key="20">
    <source>
        <dbReference type="Proteomes" id="UP001457282"/>
    </source>
</evidence>
<dbReference type="PANTHER" id="PTHR46056:SF12">
    <property type="entry name" value="LONG-CHAIN-ALCOHOL OXIDASE"/>
    <property type="match status" value="1"/>
</dbReference>
<feature type="domain" description="Glucose-methanol-choline oxidoreductase C-terminal" evidence="18">
    <location>
        <begin position="587"/>
        <end position="720"/>
    </location>
</feature>
<feature type="transmembrane region" description="Helical" evidence="15">
    <location>
        <begin position="141"/>
        <end position="161"/>
    </location>
</feature>
<feature type="domain" description="Glucose-methanol-choline oxidoreductase N-terminal" evidence="16">
    <location>
        <begin position="275"/>
        <end position="495"/>
    </location>
</feature>
<evidence type="ECO:0000256" key="1">
    <source>
        <dbReference type="ARBA" id="ARBA00000920"/>
    </source>
</evidence>
<comment type="similarity">
    <text evidence="4 12">Belongs to the GMC oxidoreductase family.</text>
</comment>
<keyword evidence="9 15" id="KW-1133">Transmembrane helix</keyword>
<dbReference type="InterPro" id="IPR007867">
    <property type="entry name" value="GMC_OxRtase_C"/>
</dbReference>
<evidence type="ECO:0000256" key="10">
    <source>
        <dbReference type="ARBA" id="ARBA00023002"/>
    </source>
</evidence>
<dbReference type="InterPro" id="IPR003953">
    <property type="entry name" value="FAD-dep_OxRdtase_2_FAD-bd"/>
</dbReference>
<protein>
    <recommendedName>
        <fullName evidence="5 12">Long-chain-alcohol oxidase</fullName>
        <ecNumber evidence="5 12">1.1.3.20</ecNumber>
    </recommendedName>
</protein>
<proteinExistence type="inferred from homology"/>
<dbReference type="GO" id="GO:0050660">
    <property type="term" value="F:flavin adenine dinucleotide binding"/>
    <property type="evidence" value="ECO:0007669"/>
    <property type="project" value="InterPro"/>
</dbReference>
<keyword evidence="7 15" id="KW-0812">Transmembrane</keyword>
<comment type="subcellular location">
    <subcellularLocation>
        <location evidence="3 12">Membrane</location>
    </subcellularLocation>
</comment>
<gene>
    <name evidence="19" type="ORF">M0R45_010562</name>
</gene>
<comment type="caution">
    <text evidence="19">The sequence shown here is derived from an EMBL/GenBank/DDBJ whole genome shotgun (WGS) entry which is preliminary data.</text>
</comment>
<dbReference type="EC" id="1.1.3.20" evidence="5 12"/>
<keyword evidence="6" id="KW-0285">Flavoprotein</keyword>
<evidence type="ECO:0000256" key="6">
    <source>
        <dbReference type="ARBA" id="ARBA00022630"/>
    </source>
</evidence>
<keyword evidence="10 12" id="KW-0560">Oxidoreductase</keyword>
<evidence type="ECO:0000256" key="15">
    <source>
        <dbReference type="SAM" id="Phobius"/>
    </source>
</evidence>
<evidence type="ECO:0000256" key="8">
    <source>
        <dbReference type="ARBA" id="ARBA00022827"/>
    </source>
</evidence>
<keyword evidence="8 14" id="KW-0274">FAD</keyword>
<organism evidence="19 20">
    <name type="scientific">Rubus argutus</name>
    <name type="common">Southern blackberry</name>
    <dbReference type="NCBI Taxonomy" id="59490"/>
    <lineage>
        <taxon>Eukaryota</taxon>
        <taxon>Viridiplantae</taxon>
        <taxon>Streptophyta</taxon>
        <taxon>Embryophyta</taxon>
        <taxon>Tracheophyta</taxon>
        <taxon>Spermatophyta</taxon>
        <taxon>Magnoliopsida</taxon>
        <taxon>eudicotyledons</taxon>
        <taxon>Gunneridae</taxon>
        <taxon>Pentapetalae</taxon>
        <taxon>rosids</taxon>
        <taxon>fabids</taxon>
        <taxon>Rosales</taxon>
        <taxon>Rosaceae</taxon>
        <taxon>Rosoideae</taxon>
        <taxon>Rosoideae incertae sedis</taxon>
        <taxon>Rubus</taxon>
    </lineage>
</organism>
<evidence type="ECO:0000256" key="2">
    <source>
        <dbReference type="ARBA" id="ARBA00003842"/>
    </source>
</evidence>
<dbReference type="Pfam" id="PF00890">
    <property type="entry name" value="FAD_binding_2"/>
    <property type="match status" value="1"/>
</dbReference>
<evidence type="ECO:0000256" key="13">
    <source>
        <dbReference type="PIRSR" id="PIRSR028937-1"/>
    </source>
</evidence>
<feature type="binding site" evidence="14">
    <location>
        <begin position="228"/>
        <end position="243"/>
    </location>
    <ligand>
        <name>FAD</name>
        <dbReference type="ChEBI" id="CHEBI:57692"/>
    </ligand>
</feature>
<comment type="function">
    <text evidence="2 12">Long-chain fatty alcohol oxidase involved in the omega-oxidation pathway of lipid degradation.</text>
</comment>
<dbReference type="EMBL" id="JBEDUW010000002">
    <property type="protein sequence ID" value="KAK9945030.1"/>
    <property type="molecule type" value="Genomic_DNA"/>
</dbReference>
<evidence type="ECO:0000259" key="17">
    <source>
        <dbReference type="Pfam" id="PF00890"/>
    </source>
</evidence>
<dbReference type="InterPro" id="IPR012400">
    <property type="entry name" value="Long_Oxdase"/>
</dbReference>
<evidence type="ECO:0000256" key="7">
    <source>
        <dbReference type="ARBA" id="ARBA00022692"/>
    </source>
</evidence>
<dbReference type="GO" id="GO:0046577">
    <property type="term" value="F:long-chain-alcohol oxidase activity"/>
    <property type="evidence" value="ECO:0007669"/>
    <property type="project" value="UniProtKB-EC"/>
</dbReference>
<evidence type="ECO:0000259" key="18">
    <source>
        <dbReference type="Pfam" id="PF05199"/>
    </source>
</evidence>
<evidence type="ECO:0000256" key="11">
    <source>
        <dbReference type="ARBA" id="ARBA00023136"/>
    </source>
</evidence>
<dbReference type="Pfam" id="PF00732">
    <property type="entry name" value="GMC_oxred_N"/>
    <property type="match status" value="1"/>
</dbReference>
<feature type="active site" description="Proton acceptor" evidence="13">
    <location>
        <position position="668"/>
    </location>
</feature>
<accession>A0AAW1YAJ5</accession>
<dbReference type="GO" id="GO:0016020">
    <property type="term" value="C:membrane"/>
    <property type="evidence" value="ECO:0007669"/>
    <property type="project" value="UniProtKB-SubCell"/>
</dbReference>
<evidence type="ECO:0000256" key="14">
    <source>
        <dbReference type="PIRSR" id="PIRSR028937-2"/>
    </source>
</evidence>
<evidence type="ECO:0000256" key="3">
    <source>
        <dbReference type="ARBA" id="ARBA00004370"/>
    </source>
</evidence>
<evidence type="ECO:0000313" key="19">
    <source>
        <dbReference type="EMBL" id="KAK9945030.1"/>
    </source>
</evidence>